<protein>
    <recommendedName>
        <fullName evidence="4">DUF2069 domain-containing protein</fullName>
    </recommendedName>
</protein>
<organism evidence="2 3">
    <name type="scientific">Aquipseudomonas campi</name>
    <dbReference type="NCBI Taxonomy" id="2731681"/>
    <lineage>
        <taxon>Bacteria</taxon>
        <taxon>Pseudomonadati</taxon>
        <taxon>Pseudomonadota</taxon>
        <taxon>Gammaproteobacteria</taxon>
        <taxon>Pseudomonadales</taxon>
        <taxon>Pseudomonadaceae</taxon>
        <taxon>Aquipseudomonas</taxon>
    </lineage>
</organism>
<evidence type="ECO:0000256" key="1">
    <source>
        <dbReference type="SAM" id="Phobius"/>
    </source>
</evidence>
<evidence type="ECO:0000313" key="3">
    <source>
        <dbReference type="Proteomes" id="UP000501379"/>
    </source>
</evidence>
<feature type="transmembrane region" description="Helical" evidence="1">
    <location>
        <begin position="81"/>
        <end position="103"/>
    </location>
</feature>
<sequence>MDEINPYAPPGSELARVDSGLLPRGYSAYQWFSRSYAALVSLIYLYVLWEGRAGLLELAIMLLMLGLPTLLYGLLVSRRHVAFVCCAVLQLLLLVFLFILNIERVGNAVAMSKQLAAWSFALISLLSLLASCHFHWRLRRSSYKN</sequence>
<keyword evidence="1" id="KW-0472">Membrane</keyword>
<dbReference type="Proteomes" id="UP000501379">
    <property type="component" value="Chromosome"/>
</dbReference>
<dbReference type="EMBL" id="CP053697">
    <property type="protein sequence ID" value="QKE64838.1"/>
    <property type="molecule type" value="Genomic_DNA"/>
</dbReference>
<keyword evidence="1" id="KW-0812">Transmembrane</keyword>
<keyword evidence="1" id="KW-1133">Transmembrane helix</keyword>
<feature type="transmembrane region" description="Helical" evidence="1">
    <location>
        <begin position="31"/>
        <end position="49"/>
    </location>
</feature>
<dbReference type="AlphaFoldDB" id="A0A6M8FVI2"/>
<keyword evidence="3" id="KW-1185">Reference proteome</keyword>
<feature type="transmembrane region" description="Helical" evidence="1">
    <location>
        <begin position="115"/>
        <end position="136"/>
    </location>
</feature>
<name>A0A6M8FVI2_9GAMM</name>
<accession>A0A6M8FVI2</accession>
<evidence type="ECO:0008006" key="4">
    <source>
        <dbReference type="Google" id="ProtNLM"/>
    </source>
</evidence>
<reference evidence="2" key="1">
    <citation type="submission" date="2020-07" db="EMBL/GenBank/DDBJ databases">
        <title>Nitrate ammonifying Pseudomonas campi sp. nov. isolated from German agricultural grassland.</title>
        <authorList>
            <person name="Timsy T."/>
            <person name="Ulrich A."/>
            <person name="Spanner T."/>
            <person name="Foesel B."/>
            <person name="Kolb S."/>
            <person name="Horn M.A."/>
            <person name="Behrendt U."/>
        </authorList>
    </citation>
    <scope>NUCLEOTIDE SEQUENCE</scope>
    <source>
        <strain evidence="2">S1-A32-2</strain>
    </source>
</reference>
<evidence type="ECO:0000313" key="2">
    <source>
        <dbReference type="EMBL" id="QKE64838.1"/>
    </source>
</evidence>
<gene>
    <name evidence="2" type="ORF">HNE05_16270</name>
</gene>
<feature type="transmembrane region" description="Helical" evidence="1">
    <location>
        <begin position="56"/>
        <end position="75"/>
    </location>
</feature>
<dbReference type="KEGG" id="pcam:HNE05_16270"/>
<dbReference type="RefSeq" id="WP_173210129.1">
    <property type="nucleotide sequence ID" value="NZ_CP053697.2"/>
</dbReference>
<proteinExistence type="predicted"/>